<keyword evidence="1" id="KW-0472">Membrane</keyword>
<feature type="transmembrane region" description="Helical" evidence="1">
    <location>
        <begin position="292"/>
        <end position="309"/>
    </location>
</feature>
<keyword evidence="1" id="KW-0812">Transmembrane</keyword>
<evidence type="ECO:0000313" key="3">
    <source>
        <dbReference type="Proteomes" id="UP000046155"/>
    </source>
</evidence>
<keyword evidence="3" id="KW-1185">Reference proteome</keyword>
<evidence type="ECO:0000313" key="2">
    <source>
        <dbReference type="EMBL" id="CEO88619.1"/>
    </source>
</evidence>
<dbReference type="Pfam" id="PF05975">
    <property type="entry name" value="EcsB"/>
    <property type="match status" value="1"/>
</dbReference>
<dbReference type="Proteomes" id="UP000046155">
    <property type="component" value="Unassembled WGS sequence"/>
</dbReference>
<feature type="transmembrane region" description="Helical" evidence="1">
    <location>
        <begin position="358"/>
        <end position="379"/>
    </location>
</feature>
<feature type="transmembrane region" description="Helical" evidence="1">
    <location>
        <begin position="53"/>
        <end position="82"/>
    </location>
</feature>
<feature type="transmembrane region" description="Helical" evidence="1">
    <location>
        <begin position="135"/>
        <end position="154"/>
    </location>
</feature>
<sequence>MTPKQLFWRRLLSEWRLKHTAWSTTIDWTVALYIIIPGLIIATVSYIRLWNQLPAWAVGLPTAIPLLLISLYTWTGTIRLFLEEADQLFLLQRREWTRQIMRCGMGYSAVCSLLTTFFVFFILAPFLLLGCGLSIKQLFLLFALAFLLKMNVGLAKQFVSLRLKAWIAKIVLIILFIPMQVLFVMGASLLLAHFPLCYACCLLLALTLLLLIKIRLEIRGTFLDDIARENHEKLKDVSIILGISGVSIKKPSLKRKRPVFYSRFNHLFREYSAVNRLTEACIKSFLRNKNGLILYINLVFIGVLLVRVPNWSVLILWPFLAIALALWAKFHWGDVITSDYIKLFQWKSEDVHEAARRSIFLLSSPGFLLISFALGFSLWNWAGAFGILPVGFGLNHCVTKLISMWYHA</sequence>
<protein>
    <submittedName>
        <fullName evidence="2">Putative membrane protein</fullName>
    </submittedName>
</protein>
<dbReference type="AlphaFoldDB" id="A0A0B7MDG9"/>
<reference evidence="3" key="1">
    <citation type="submission" date="2015-01" db="EMBL/GenBank/DDBJ databases">
        <authorList>
            <person name="Manzoor Shahid"/>
            <person name="Zubair Saima"/>
        </authorList>
    </citation>
    <scope>NUCLEOTIDE SEQUENCE [LARGE SCALE GENOMIC DNA]</scope>
    <source>
        <strain evidence="3">Sp3</strain>
    </source>
</reference>
<accession>A0A0B7MDG9</accession>
<evidence type="ECO:0000256" key="1">
    <source>
        <dbReference type="SAM" id="Phobius"/>
    </source>
</evidence>
<dbReference type="GO" id="GO:0016020">
    <property type="term" value="C:membrane"/>
    <property type="evidence" value="ECO:0007669"/>
    <property type="project" value="InterPro"/>
</dbReference>
<gene>
    <name evidence="2" type="ORF">SSCH_220027</name>
</gene>
<dbReference type="EMBL" id="CDRZ01000135">
    <property type="protein sequence ID" value="CEO88619.1"/>
    <property type="molecule type" value="Genomic_DNA"/>
</dbReference>
<feature type="transmembrane region" description="Helical" evidence="1">
    <location>
        <begin position="166"/>
        <end position="185"/>
    </location>
</feature>
<dbReference type="OrthoDB" id="2448479at2"/>
<dbReference type="RefSeq" id="WP_044664736.1">
    <property type="nucleotide sequence ID" value="NZ_CDRZ01000135.1"/>
</dbReference>
<dbReference type="InterPro" id="IPR010288">
    <property type="entry name" value="EcsB_ABC"/>
</dbReference>
<feature type="transmembrane region" description="Helical" evidence="1">
    <location>
        <begin position="103"/>
        <end position="129"/>
    </location>
</feature>
<name>A0A0B7MDG9_9FIRM</name>
<proteinExistence type="predicted"/>
<feature type="transmembrane region" description="Helical" evidence="1">
    <location>
        <begin position="21"/>
        <end position="47"/>
    </location>
</feature>
<feature type="transmembrane region" description="Helical" evidence="1">
    <location>
        <begin position="315"/>
        <end position="337"/>
    </location>
</feature>
<feature type="transmembrane region" description="Helical" evidence="1">
    <location>
        <begin position="191"/>
        <end position="212"/>
    </location>
</feature>
<organism evidence="2 3">
    <name type="scientific">Syntrophaceticus schinkii</name>
    <dbReference type="NCBI Taxonomy" id="499207"/>
    <lineage>
        <taxon>Bacteria</taxon>
        <taxon>Bacillati</taxon>
        <taxon>Bacillota</taxon>
        <taxon>Clostridia</taxon>
        <taxon>Thermoanaerobacterales</taxon>
        <taxon>Thermoanaerobacterales Family III. Incertae Sedis</taxon>
        <taxon>Syntrophaceticus</taxon>
    </lineage>
</organism>
<keyword evidence="1" id="KW-1133">Transmembrane helix</keyword>